<feature type="region of interest" description="Disordered" evidence="1">
    <location>
        <begin position="247"/>
        <end position="273"/>
    </location>
</feature>
<sequence>MHLHRSRHEDRELDGHGPRMLPPTSSRSGGHYDDRHHSSRYDRDRYEYPRDHDRGYRERESYSPPRHRSRSRHHDDAYEDHSRSDRHRDRSRHSTRHHSTHRRRESDSPSYHRDHHTRDYDDDRLRSDGHHHHHHHYRSSDHGHHSSSHRSRPAFERRRSRSVDDYFSSRHGSGRHAPVYYHYQSGSYVPIPLHGDALHGAARARATSTVQGPTMVPSNGRQPMVVPVDGGRGGWIVVPPVGHSVSVMEPKTTVGPPTSKTLGTTSSIPQPTAPVQPTTTINIGDPYQPATNAVPSTTVPVNHTATTARSTHHPALQDAVIQPVQPSIPATTSSRRRSPQQIPRMPPSGTRPRKLTVPQPLAGAPSTSPRSAGVAHTTPVKVTLAPPGHPVPSYGVGTSHGLAASGVAPTASTAYQAPYGAGNSGSVPSAAPTAPGAQRKSGFGWGFFGTGRSPRSRGTSL</sequence>
<feature type="compositionally biased region" description="Basic residues" evidence="1">
    <location>
        <begin position="89"/>
        <end position="103"/>
    </location>
</feature>
<name>A0A409WC79_9AGAR</name>
<feature type="compositionally biased region" description="Low complexity" evidence="1">
    <location>
        <begin position="327"/>
        <end position="343"/>
    </location>
</feature>
<protein>
    <submittedName>
        <fullName evidence="2">Uncharacterized protein</fullName>
    </submittedName>
</protein>
<dbReference type="OrthoDB" id="3069793at2759"/>
<dbReference type="EMBL" id="NHTK01005604">
    <property type="protein sequence ID" value="PPQ76142.1"/>
    <property type="molecule type" value="Genomic_DNA"/>
</dbReference>
<feature type="compositionally biased region" description="Basic and acidic residues" evidence="1">
    <location>
        <begin position="30"/>
        <end position="61"/>
    </location>
</feature>
<feature type="compositionally biased region" description="Basic and acidic residues" evidence="1">
    <location>
        <begin position="73"/>
        <end position="88"/>
    </location>
</feature>
<proteinExistence type="predicted"/>
<feature type="compositionally biased region" description="Polar residues" evidence="1">
    <location>
        <begin position="255"/>
        <end position="268"/>
    </location>
</feature>
<reference evidence="2 3" key="1">
    <citation type="journal article" date="2018" name="Evol. Lett.">
        <title>Horizontal gene cluster transfer increased hallucinogenic mushroom diversity.</title>
        <authorList>
            <person name="Reynolds H.T."/>
            <person name="Vijayakumar V."/>
            <person name="Gluck-Thaler E."/>
            <person name="Korotkin H.B."/>
            <person name="Matheny P.B."/>
            <person name="Slot J.C."/>
        </authorList>
    </citation>
    <scope>NUCLEOTIDE SEQUENCE [LARGE SCALE GENOMIC DNA]</scope>
    <source>
        <strain evidence="2 3">2629</strain>
    </source>
</reference>
<feature type="region of interest" description="Disordered" evidence="1">
    <location>
        <begin position="306"/>
        <end position="375"/>
    </location>
</feature>
<organism evidence="2 3">
    <name type="scientific">Panaeolus cyanescens</name>
    <dbReference type="NCBI Taxonomy" id="181874"/>
    <lineage>
        <taxon>Eukaryota</taxon>
        <taxon>Fungi</taxon>
        <taxon>Dikarya</taxon>
        <taxon>Basidiomycota</taxon>
        <taxon>Agaricomycotina</taxon>
        <taxon>Agaricomycetes</taxon>
        <taxon>Agaricomycetidae</taxon>
        <taxon>Agaricales</taxon>
        <taxon>Agaricineae</taxon>
        <taxon>Galeropsidaceae</taxon>
        <taxon>Panaeolus</taxon>
    </lineage>
</organism>
<keyword evidence="3" id="KW-1185">Reference proteome</keyword>
<gene>
    <name evidence="2" type="ORF">CVT24_006583</name>
</gene>
<evidence type="ECO:0000256" key="1">
    <source>
        <dbReference type="SAM" id="MobiDB-lite"/>
    </source>
</evidence>
<feature type="region of interest" description="Disordered" evidence="1">
    <location>
        <begin position="1"/>
        <end position="176"/>
    </location>
</feature>
<dbReference type="AlphaFoldDB" id="A0A409WC79"/>
<feature type="region of interest" description="Disordered" evidence="1">
    <location>
        <begin position="423"/>
        <end position="461"/>
    </location>
</feature>
<feature type="compositionally biased region" description="Basic and acidic residues" evidence="1">
    <location>
        <begin position="7"/>
        <end position="17"/>
    </location>
</feature>
<evidence type="ECO:0000313" key="2">
    <source>
        <dbReference type="EMBL" id="PPQ76142.1"/>
    </source>
</evidence>
<feature type="compositionally biased region" description="Basic and acidic residues" evidence="1">
    <location>
        <begin position="153"/>
        <end position="168"/>
    </location>
</feature>
<feature type="compositionally biased region" description="Basic and acidic residues" evidence="1">
    <location>
        <begin position="104"/>
        <end position="128"/>
    </location>
</feature>
<dbReference type="InParanoid" id="A0A409WC79"/>
<evidence type="ECO:0000313" key="3">
    <source>
        <dbReference type="Proteomes" id="UP000284842"/>
    </source>
</evidence>
<accession>A0A409WC79</accession>
<comment type="caution">
    <text evidence="2">The sequence shown here is derived from an EMBL/GenBank/DDBJ whole genome shotgun (WGS) entry which is preliminary data.</text>
</comment>
<dbReference type="Proteomes" id="UP000284842">
    <property type="component" value="Unassembled WGS sequence"/>
</dbReference>